<dbReference type="AlphaFoldDB" id="A0A060D7M1"/>
<sequence length="363" mass="43246">MQHYSRDDIVGDIPFIFLDFILKYTDEIKNIILKYNFKNNIGNFTIDKHILKKILYNIRTFKNIVKNHANLFEPKKLRYQLRFDVFSRNKTSTALSINNIHKIIMMQHNKEYALVNFFDVSGHVHYIKIIKLICYFLSSCAHHVMHSLYDLDIMHGLVYSDAFLNIMHKYIPEFLRTLHIKDLLILFTNLSPFILNKTLLVQIRVWSMVIFQEIQKKKYSFKPLLGYIISGSKLIMQALIEQPSFLHIIHETILSKNMKITYSAIRKMVERIIYPVKQHPDNIIHSQHQFTAMTHKTVHSWKHTRKAPGGSGKSSYRKYSKHLYHNTIKYYVPYVTIMLMDIMVSKIDAYVRHKYDKIIQYKK</sequence>
<keyword evidence="1" id="KW-0542">Nucleomorph</keyword>
<reference evidence="1 2" key="1">
    <citation type="journal article" date="2014" name="BMC Genomics">
        <title>Nucleomorph and plastid genome sequences of the chlorarachniophyte Lotharella oceanica: convergent reductive evolution and frequent recombination in nucleomorph-bearing algae.</title>
        <authorList>
            <person name="Tanifuji G."/>
            <person name="Onodera N.T."/>
            <person name="Brown M.W."/>
            <person name="Curtis B.A."/>
            <person name="Roger A.J."/>
            <person name="Ka-Shu Wong G."/>
            <person name="Melkonian M."/>
            <person name="Archibald J.M."/>
        </authorList>
    </citation>
    <scope>NUCLEOTIDE SEQUENCE [LARGE SCALE GENOMIC DNA]</scope>
    <source>
        <strain evidence="1 2">CCMP622</strain>
    </source>
</reference>
<accession>A0A060D7M1</accession>
<dbReference type="Proteomes" id="UP000243670">
    <property type="component" value="Nucleomorph 3"/>
</dbReference>
<name>A0A060D7M1_9EUKA</name>
<gene>
    <name evidence="1" type="ORF">M951_chr350</name>
</gene>
<evidence type="ECO:0000313" key="2">
    <source>
        <dbReference type="Proteomes" id="UP000243670"/>
    </source>
</evidence>
<organism evidence="1 2">
    <name type="scientific">Lotharella oceanica</name>
    <dbReference type="NCBI Taxonomy" id="641309"/>
    <lineage>
        <taxon>Eukaryota</taxon>
        <taxon>Sar</taxon>
        <taxon>Rhizaria</taxon>
        <taxon>Cercozoa</taxon>
        <taxon>Chlorarachniophyceae</taxon>
        <taxon>Lotharella</taxon>
    </lineage>
</organism>
<protein>
    <submittedName>
        <fullName evidence="1">Uncharacterized protein</fullName>
    </submittedName>
</protein>
<proteinExistence type="predicted"/>
<geneLocation type="nucleomorph" evidence="1"/>
<evidence type="ECO:0000313" key="1">
    <source>
        <dbReference type="EMBL" id="AIB09956.1"/>
    </source>
</evidence>
<dbReference type="EMBL" id="CP006629">
    <property type="protein sequence ID" value="AIB09956.1"/>
    <property type="molecule type" value="Genomic_DNA"/>
</dbReference>